<sequence>MKEAIRSFSRYALLILFVVYVGFIAFFTHVHIINGVVISHVHIESQKDKDRSTSNEPHSKSELIIYGQLSFLGASSLEISSILIKEPTTWISKKDFIPDHSQALYRFTSSSCYLRAPPFSF</sequence>
<name>A0A0A2G9B2_9PORP</name>
<reference evidence="2 3" key="1">
    <citation type="submission" date="2014-08" db="EMBL/GenBank/DDBJ databases">
        <title>Porphyromonas gingivicanis strain:COT-022_OH1391 Genome sequencing.</title>
        <authorList>
            <person name="Wallis C."/>
            <person name="Deusch O."/>
            <person name="O'Flynn C."/>
            <person name="Davis I."/>
            <person name="Jospin G."/>
            <person name="Darling A.E."/>
            <person name="Coil D.A."/>
            <person name="Alexiev A."/>
            <person name="Horsfall A."/>
            <person name="Kirkwood N."/>
            <person name="Harris S."/>
            <person name="Eisen J.A."/>
        </authorList>
    </citation>
    <scope>NUCLEOTIDE SEQUENCE [LARGE SCALE GENOMIC DNA]</scope>
    <source>
        <strain evidence="3">COT-022 OH1391</strain>
    </source>
</reference>
<feature type="transmembrane region" description="Helical" evidence="1">
    <location>
        <begin position="12"/>
        <end position="43"/>
    </location>
</feature>
<keyword evidence="1" id="KW-0472">Membrane</keyword>
<evidence type="ECO:0000313" key="3">
    <source>
        <dbReference type="Proteomes" id="UP000030134"/>
    </source>
</evidence>
<dbReference type="OrthoDB" id="1001813at2"/>
<evidence type="ECO:0000256" key="1">
    <source>
        <dbReference type="SAM" id="Phobius"/>
    </source>
</evidence>
<proteinExistence type="predicted"/>
<dbReference type="EMBL" id="JQZW01000002">
    <property type="protein sequence ID" value="KGN98975.1"/>
    <property type="molecule type" value="Genomic_DNA"/>
</dbReference>
<gene>
    <name evidence="2" type="ORF">HQ36_00310</name>
</gene>
<keyword evidence="1" id="KW-0812">Transmembrane</keyword>
<comment type="caution">
    <text evidence="2">The sequence shown here is derived from an EMBL/GenBank/DDBJ whole genome shotgun (WGS) entry which is preliminary data.</text>
</comment>
<protein>
    <submittedName>
        <fullName evidence="2">Uncharacterized protein</fullName>
    </submittedName>
</protein>
<dbReference type="RefSeq" id="WP_036882590.1">
    <property type="nucleotide sequence ID" value="NZ_JQZW01000002.1"/>
</dbReference>
<accession>A0A0A2G9B2</accession>
<dbReference type="eggNOG" id="ENOG5033GM5">
    <property type="taxonomic scope" value="Bacteria"/>
</dbReference>
<organism evidence="2 3">
    <name type="scientific">Porphyromonas gingivicanis</name>
    <dbReference type="NCBI Taxonomy" id="266762"/>
    <lineage>
        <taxon>Bacteria</taxon>
        <taxon>Pseudomonadati</taxon>
        <taxon>Bacteroidota</taxon>
        <taxon>Bacteroidia</taxon>
        <taxon>Bacteroidales</taxon>
        <taxon>Porphyromonadaceae</taxon>
        <taxon>Porphyromonas</taxon>
    </lineage>
</organism>
<dbReference type="Proteomes" id="UP000030134">
    <property type="component" value="Unassembled WGS sequence"/>
</dbReference>
<keyword evidence="3" id="KW-1185">Reference proteome</keyword>
<keyword evidence="1" id="KW-1133">Transmembrane helix</keyword>
<evidence type="ECO:0000313" key="2">
    <source>
        <dbReference type="EMBL" id="KGN98975.1"/>
    </source>
</evidence>
<dbReference type="AlphaFoldDB" id="A0A0A2G9B2"/>